<reference evidence="11" key="3">
    <citation type="submission" date="2025-09" db="UniProtKB">
        <authorList>
            <consortium name="Ensembl"/>
        </authorList>
    </citation>
    <scope>IDENTIFICATION</scope>
</reference>
<feature type="domain" description="RING-type" evidence="8">
    <location>
        <begin position="13"/>
        <end position="55"/>
    </location>
</feature>
<dbReference type="InterPro" id="IPR003879">
    <property type="entry name" value="Butyrophylin_SPRY"/>
</dbReference>
<dbReference type="InterPro" id="IPR003877">
    <property type="entry name" value="SPRY_dom"/>
</dbReference>
<dbReference type="Ensembl" id="ENSLOCT00000003671.1">
    <property type="protein sequence ID" value="ENSLOCP00000003664.1"/>
    <property type="gene ID" value="ENSLOCG00000003109.1"/>
</dbReference>
<dbReference type="SMART" id="SM00184">
    <property type="entry name" value="RING"/>
    <property type="match status" value="1"/>
</dbReference>
<dbReference type="SMART" id="SM00589">
    <property type="entry name" value="PRY"/>
    <property type="match status" value="1"/>
</dbReference>
<evidence type="ECO:0000256" key="6">
    <source>
        <dbReference type="PROSITE-ProRule" id="PRU00024"/>
    </source>
</evidence>
<dbReference type="Pfam" id="PF00622">
    <property type="entry name" value="SPRY"/>
    <property type="match status" value="1"/>
</dbReference>
<evidence type="ECO:0000256" key="1">
    <source>
        <dbReference type="ARBA" id="ARBA00022588"/>
    </source>
</evidence>
<keyword evidence="12" id="KW-1185">Reference proteome</keyword>
<dbReference type="PANTHER" id="PTHR25465:SF32">
    <property type="entry name" value="BLOODTHIRSTY-RELATED GENE FAMILY, MEMBER 16 ISOFORM X1-RELATED"/>
    <property type="match status" value="1"/>
</dbReference>
<name>W5M5K6_LEPOC</name>
<keyword evidence="7" id="KW-0175">Coiled coil</keyword>
<dbReference type="CDD" id="cd13733">
    <property type="entry name" value="SPRY_PRY_C-I_1"/>
    <property type="match status" value="1"/>
</dbReference>
<evidence type="ECO:0000256" key="2">
    <source>
        <dbReference type="ARBA" id="ARBA00022723"/>
    </source>
</evidence>
<dbReference type="PROSITE" id="PS50089">
    <property type="entry name" value="ZF_RING_2"/>
    <property type="match status" value="1"/>
</dbReference>
<dbReference type="PANTHER" id="PTHR25465">
    <property type="entry name" value="B-BOX DOMAIN CONTAINING"/>
    <property type="match status" value="1"/>
</dbReference>
<dbReference type="SUPFAM" id="SSF49899">
    <property type="entry name" value="Concanavalin A-like lectins/glucanases"/>
    <property type="match status" value="1"/>
</dbReference>
<dbReference type="InParanoid" id="W5M5K6"/>
<proteinExistence type="predicted"/>
<dbReference type="InterPro" id="IPR017907">
    <property type="entry name" value="Znf_RING_CS"/>
</dbReference>
<dbReference type="PROSITE" id="PS50119">
    <property type="entry name" value="ZF_BBOX"/>
    <property type="match status" value="1"/>
</dbReference>
<dbReference type="SUPFAM" id="SSF57845">
    <property type="entry name" value="B-box zinc-binding domain"/>
    <property type="match status" value="1"/>
</dbReference>
<dbReference type="InterPro" id="IPR006574">
    <property type="entry name" value="PRY"/>
</dbReference>
<dbReference type="PRINTS" id="PR01407">
    <property type="entry name" value="BUTYPHLNCDUF"/>
</dbReference>
<feature type="domain" description="B30.2/SPRY" evidence="10">
    <location>
        <begin position="381"/>
        <end position="572"/>
    </location>
</feature>
<keyword evidence="4" id="KW-0862">Zinc</keyword>
<dbReference type="CDD" id="cd19769">
    <property type="entry name" value="Bbox2_TRIM16-like"/>
    <property type="match status" value="1"/>
</dbReference>
<dbReference type="GO" id="GO:0005737">
    <property type="term" value="C:cytoplasm"/>
    <property type="evidence" value="ECO:0000318"/>
    <property type="project" value="GO_Central"/>
</dbReference>
<dbReference type="Gene3D" id="3.30.40.10">
    <property type="entry name" value="Zinc/RING finger domain, C3HC4 (zinc finger)"/>
    <property type="match status" value="1"/>
</dbReference>
<dbReference type="GO" id="GO:0045087">
    <property type="term" value="P:innate immune response"/>
    <property type="evidence" value="ECO:0000318"/>
    <property type="project" value="GO_Central"/>
</dbReference>
<dbReference type="STRING" id="7918.ENSLOCP00000003664"/>
<dbReference type="InterPro" id="IPR043136">
    <property type="entry name" value="B30.2/SPRY_sf"/>
</dbReference>
<dbReference type="Pfam" id="PF13445">
    <property type="entry name" value="zf-RING_UBOX"/>
    <property type="match status" value="1"/>
</dbReference>
<keyword evidence="3 6" id="KW-0863">Zinc-finger</keyword>
<evidence type="ECO:0000256" key="4">
    <source>
        <dbReference type="ARBA" id="ARBA00022833"/>
    </source>
</evidence>
<dbReference type="InterPro" id="IPR051051">
    <property type="entry name" value="E3_ubiq-ligase_TRIM/RNF"/>
</dbReference>
<dbReference type="Proteomes" id="UP000018468">
    <property type="component" value="Linkage group LG5"/>
</dbReference>
<dbReference type="Gene3D" id="2.60.120.920">
    <property type="match status" value="1"/>
</dbReference>
<evidence type="ECO:0000259" key="9">
    <source>
        <dbReference type="PROSITE" id="PS50119"/>
    </source>
</evidence>
<dbReference type="EMBL" id="AHAT01035991">
    <property type="status" value="NOT_ANNOTATED_CDS"/>
    <property type="molecule type" value="Genomic_DNA"/>
</dbReference>
<dbReference type="InterPro" id="IPR013320">
    <property type="entry name" value="ConA-like_dom_sf"/>
</dbReference>
<keyword evidence="5" id="KW-0391">Immunity</keyword>
<dbReference type="GO" id="GO:0008270">
    <property type="term" value="F:zinc ion binding"/>
    <property type="evidence" value="ECO:0007669"/>
    <property type="project" value="UniProtKB-KW"/>
</dbReference>
<dbReference type="eggNOG" id="KOG2177">
    <property type="taxonomic scope" value="Eukaryota"/>
</dbReference>
<dbReference type="Gene3D" id="3.30.160.60">
    <property type="entry name" value="Classic Zinc Finger"/>
    <property type="match status" value="1"/>
</dbReference>
<evidence type="ECO:0000259" key="8">
    <source>
        <dbReference type="PROSITE" id="PS50089"/>
    </source>
</evidence>
<dbReference type="OMA" id="TSQDHIA"/>
<evidence type="ECO:0000256" key="5">
    <source>
        <dbReference type="ARBA" id="ARBA00022859"/>
    </source>
</evidence>
<reference evidence="11" key="2">
    <citation type="submission" date="2025-08" db="UniProtKB">
        <authorList>
            <consortium name="Ensembl"/>
        </authorList>
    </citation>
    <scope>IDENTIFICATION</scope>
</reference>
<dbReference type="AlphaFoldDB" id="W5M5K6"/>
<dbReference type="Bgee" id="ENSLOCG00000003109">
    <property type="expression patterns" value="Expressed in embryo and 3 other cell types or tissues"/>
</dbReference>
<dbReference type="Pfam" id="PF00643">
    <property type="entry name" value="zf-B_box"/>
    <property type="match status" value="1"/>
</dbReference>
<sequence>MAEALCSEQELTCSICLDIFTDPVSTPCGHNFCQLCIGGYWDTSEVDKCCCPLCKRSFPRRPELNINRIFAQIAETYKESRAGEDDAWGGKRAQPGEIACDVCLGGRRRAVRSCLTCMASYCEAHIQQHLQGAPFSHHQLREPQVAFQGRMCTIHHKLLDVYCRTDQVCVCARCAQAEHRKHRTVSVQVERSSKQKLLGKMGLELRKGIELRGLKLSELQSTMESLRSLAQREKAQCEEVLAEVIRSAERIREELVAGINQKQEAMESRGEEMVRQLGNEMTELNNRHNTLEHLSTSEDHISFLQGFQEASRPIQTEDTSSLSLEMHFHLEEVKRALGDVRERLDDIRMGEVRPRRSGSLSHSESTMSLRGMRRSQWSLKDLTRIRPGSGIKRIRSYTDDITLNPVTAYPFLILSEDRKQVKRGEKLQHYRNSSQRYDVLSCVLGKEGFTSGRHYWEVAVSDNTDWKLGAVRESAPRKGLFDMSPLTGYWALWWCGSHLRALTSPAASKVKYSLKLKKVGVFVDYEEGQVSFYNAKTGSEIYTFTDSFSERLYPLLGTGDKEVPLVLCSLLT</sequence>
<dbReference type="InterPro" id="IPR013083">
    <property type="entry name" value="Znf_RING/FYVE/PHD"/>
</dbReference>
<dbReference type="PROSITE" id="PS50188">
    <property type="entry name" value="B302_SPRY"/>
    <property type="match status" value="1"/>
</dbReference>
<organism evidence="11 12">
    <name type="scientific">Lepisosteus oculatus</name>
    <name type="common">Spotted gar</name>
    <dbReference type="NCBI Taxonomy" id="7918"/>
    <lineage>
        <taxon>Eukaryota</taxon>
        <taxon>Metazoa</taxon>
        <taxon>Chordata</taxon>
        <taxon>Craniata</taxon>
        <taxon>Vertebrata</taxon>
        <taxon>Euteleostomi</taxon>
        <taxon>Actinopterygii</taxon>
        <taxon>Neopterygii</taxon>
        <taxon>Holostei</taxon>
        <taxon>Semionotiformes</taxon>
        <taxon>Lepisosteidae</taxon>
        <taxon>Lepisosteus</taxon>
    </lineage>
</organism>
<dbReference type="Pfam" id="PF13765">
    <property type="entry name" value="PRY"/>
    <property type="match status" value="1"/>
</dbReference>
<reference evidence="12" key="1">
    <citation type="submission" date="2011-12" db="EMBL/GenBank/DDBJ databases">
        <title>The Draft Genome of Lepisosteus oculatus.</title>
        <authorList>
            <consortium name="The Broad Institute Genome Assembly &amp; Analysis Group"/>
            <consortium name="Computational R&amp;D Group"/>
            <consortium name="and Sequencing Platform"/>
            <person name="Di Palma F."/>
            <person name="Alfoldi J."/>
            <person name="Johnson J."/>
            <person name="Berlin A."/>
            <person name="Gnerre S."/>
            <person name="Jaffe D."/>
            <person name="MacCallum I."/>
            <person name="Young S."/>
            <person name="Walker B.J."/>
            <person name="Lander E.S."/>
            <person name="Lindblad-Toh K."/>
        </authorList>
    </citation>
    <scope>NUCLEOTIDE SEQUENCE [LARGE SCALE GENOMIC DNA]</scope>
</reference>
<dbReference type="InterPro" id="IPR000315">
    <property type="entry name" value="Znf_B-box"/>
</dbReference>
<dbReference type="InterPro" id="IPR001870">
    <property type="entry name" value="B30.2/SPRY"/>
</dbReference>
<evidence type="ECO:0000259" key="10">
    <source>
        <dbReference type="PROSITE" id="PS50188"/>
    </source>
</evidence>
<dbReference type="SMART" id="SM00336">
    <property type="entry name" value="BBOX"/>
    <property type="match status" value="1"/>
</dbReference>
<accession>W5M5K6</accession>
<dbReference type="SUPFAM" id="SSF57850">
    <property type="entry name" value="RING/U-box"/>
    <property type="match status" value="1"/>
</dbReference>
<dbReference type="HOGENOM" id="CLU_013137_0_1_1"/>
<keyword evidence="1" id="KW-0399">Innate immunity</keyword>
<dbReference type="InterPro" id="IPR027370">
    <property type="entry name" value="Znf-RING_euk"/>
</dbReference>
<feature type="coiled-coil region" evidence="7">
    <location>
        <begin position="216"/>
        <end position="294"/>
    </location>
</feature>
<dbReference type="PROSITE" id="PS00518">
    <property type="entry name" value="ZF_RING_1"/>
    <property type="match status" value="1"/>
</dbReference>
<feature type="domain" description="B box-type" evidence="9">
    <location>
        <begin position="147"/>
        <end position="187"/>
    </location>
</feature>
<dbReference type="FunFam" id="2.60.120.920:FF:000004">
    <property type="entry name" value="Butyrophilin subfamily 1 member A1"/>
    <property type="match status" value="1"/>
</dbReference>
<evidence type="ECO:0000313" key="11">
    <source>
        <dbReference type="Ensembl" id="ENSLOCP00000003664.1"/>
    </source>
</evidence>
<dbReference type="GO" id="GO:0061630">
    <property type="term" value="F:ubiquitin protein ligase activity"/>
    <property type="evidence" value="ECO:0000318"/>
    <property type="project" value="GO_Central"/>
</dbReference>
<dbReference type="InterPro" id="IPR058030">
    <property type="entry name" value="TRIM8/14/16/25/29/45/65_CC"/>
</dbReference>
<protein>
    <submittedName>
        <fullName evidence="11">Bloodthirsty-related gene family, member 30</fullName>
    </submittedName>
</protein>
<dbReference type="Pfam" id="PF25600">
    <property type="entry name" value="TRIM_CC"/>
    <property type="match status" value="1"/>
</dbReference>
<dbReference type="GeneTree" id="ENSGT00940000165499"/>
<dbReference type="InterPro" id="IPR001841">
    <property type="entry name" value="Znf_RING"/>
</dbReference>
<dbReference type="Gene3D" id="4.10.830.40">
    <property type="match status" value="1"/>
</dbReference>
<dbReference type="SMART" id="SM00449">
    <property type="entry name" value="SPRY"/>
    <property type="match status" value="1"/>
</dbReference>
<evidence type="ECO:0000313" key="12">
    <source>
        <dbReference type="Proteomes" id="UP000018468"/>
    </source>
</evidence>
<evidence type="ECO:0000256" key="7">
    <source>
        <dbReference type="SAM" id="Coils"/>
    </source>
</evidence>
<evidence type="ECO:0000256" key="3">
    <source>
        <dbReference type="ARBA" id="ARBA00022771"/>
    </source>
</evidence>
<keyword evidence="2" id="KW-0479">Metal-binding</keyword>